<organism evidence="3 4">
    <name type="scientific">Cupriavidus taiwanensis (strain DSM 17343 / BCRC 17206 / CCUG 44338 / CIP 107171 / LMG 19424 / R1)</name>
    <name type="common">Ralstonia taiwanensis (strain LMG 19424)</name>
    <dbReference type="NCBI Taxonomy" id="977880"/>
    <lineage>
        <taxon>Bacteria</taxon>
        <taxon>Pseudomonadati</taxon>
        <taxon>Pseudomonadota</taxon>
        <taxon>Betaproteobacteria</taxon>
        <taxon>Burkholderiales</taxon>
        <taxon>Burkholderiaceae</taxon>
        <taxon>Cupriavidus</taxon>
    </lineage>
</organism>
<feature type="coiled-coil region" evidence="1">
    <location>
        <begin position="64"/>
        <end position="94"/>
    </location>
</feature>
<dbReference type="Proteomes" id="UP000001692">
    <property type="component" value="Chromosome 1"/>
</dbReference>
<dbReference type="KEGG" id="cti:RALTA_A0845"/>
<name>B3R3D2_CUPTR</name>
<reference evidence="3 4" key="1">
    <citation type="journal article" date="2008" name="Genome Res.">
        <title>Genome sequence of the beta-rhizobium Cupriavidus taiwanensis and comparative genomics of rhizobia.</title>
        <authorList>
            <person name="Amadou C."/>
            <person name="Pascal G."/>
            <person name="Mangenot S."/>
            <person name="Glew M."/>
            <person name="Bontemps C."/>
            <person name="Capela D."/>
            <person name="Carrere S."/>
            <person name="Cruveiller S."/>
            <person name="Dossat C."/>
            <person name="Lajus A."/>
            <person name="Marchetti M."/>
            <person name="Poinsot V."/>
            <person name="Rouy Z."/>
            <person name="Servin B."/>
            <person name="Saad M."/>
            <person name="Schenowitz C."/>
            <person name="Barbe V."/>
            <person name="Batut J."/>
            <person name="Medigue C."/>
            <person name="Masson-Boivin C."/>
        </authorList>
    </citation>
    <scope>NUCLEOTIDE SEQUENCE [LARGE SCALE GENOMIC DNA]</scope>
    <source>
        <strain evidence="4">DSM 17343 / BCRC 17206 / CCUG 44338 / CIP 107171 / LMG 19424 / R1</strain>
    </source>
</reference>
<protein>
    <submittedName>
        <fullName evidence="3">Uncharacterized protein</fullName>
    </submittedName>
</protein>
<evidence type="ECO:0000313" key="4">
    <source>
        <dbReference type="Proteomes" id="UP000001692"/>
    </source>
</evidence>
<evidence type="ECO:0000256" key="1">
    <source>
        <dbReference type="SAM" id="Coils"/>
    </source>
</evidence>
<keyword evidence="4" id="KW-1185">Reference proteome</keyword>
<proteinExistence type="predicted"/>
<evidence type="ECO:0000256" key="2">
    <source>
        <dbReference type="SAM" id="MobiDB-lite"/>
    </source>
</evidence>
<dbReference type="HOGENOM" id="CLU_1822173_0_0_4"/>
<keyword evidence="1" id="KW-0175">Coiled coil</keyword>
<gene>
    <name evidence="3" type="ordered locus">RALTA_A0845</name>
</gene>
<evidence type="ECO:0000313" key="3">
    <source>
        <dbReference type="EMBL" id="CAQ68814.1"/>
    </source>
</evidence>
<dbReference type="eggNOG" id="ENOG503475U">
    <property type="taxonomic scope" value="Bacteria"/>
</dbReference>
<dbReference type="AlphaFoldDB" id="B3R3D2"/>
<dbReference type="EMBL" id="CU633749">
    <property type="protein sequence ID" value="CAQ68814.1"/>
    <property type="molecule type" value="Genomic_DNA"/>
</dbReference>
<sequence length="141" mass="15740">MRFFRGPEGKSLEDPSYEGVGTYEFSMSDETWTGTTTIRINIAKDKSAERQSALYVAIDEADVLMLHKLLLKGLREKIAMLEEDERQVQAAQKKASGRRKAVATECVDLSGDYSRQTEKPSKKLATNAPAAEWPFPIGSRP</sequence>
<accession>B3R3D2</accession>
<feature type="region of interest" description="Disordered" evidence="2">
    <location>
        <begin position="110"/>
        <end position="141"/>
    </location>
</feature>